<feature type="domain" description="TRUD" evidence="5">
    <location>
        <begin position="370"/>
        <end position="616"/>
    </location>
</feature>
<evidence type="ECO:0000256" key="1">
    <source>
        <dbReference type="ARBA" id="ARBA00007953"/>
    </source>
</evidence>
<dbReference type="PROSITE" id="PS50984">
    <property type="entry name" value="TRUD"/>
    <property type="match status" value="1"/>
</dbReference>
<dbReference type="PANTHER" id="PTHR13326">
    <property type="entry name" value="TRNA PSEUDOURIDINE SYNTHASE D"/>
    <property type="match status" value="1"/>
</dbReference>
<dbReference type="EMBL" id="LXTC01000004">
    <property type="protein sequence ID" value="OBA20761.1"/>
    <property type="molecule type" value="Genomic_DNA"/>
</dbReference>
<keyword evidence="4" id="KW-0175">Coiled coil</keyword>
<accession>A0A1A0H9S0</accession>
<dbReference type="InterPro" id="IPR020103">
    <property type="entry name" value="PsdUridine_synth_cat_dom_sf"/>
</dbReference>
<dbReference type="CDD" id="cd02576">
    <property type="entry name" value="PseudoU_synth_ScPUS7"/>
    <property type="match status" value="1"/>
</dbReference>
<sequence length="694" mass="76252">MENTAKRTAGEAVAPAPKRVQADVLKQVKESDVGITQYINEGYKHGGGFYGTIKQRYSDFQVFEIDLAGNVVHLTDLGVDLGALKKDRRVEKRQEDRAELQNLSGAELEKAKAERQLKKDAERQLTKDADALQDADAQQDNDAAPKYTLSEEDHGRLLEHVSAAELQQIEALFGNGGNMETASVFGDKARRTQLHQLLRVAFQGKLETITSPQNTIRIALAKKGAPTRRANNNHVDADGVVNYGLGPHKPYLHFTVYKENRETMEVASLITKFLRVPNKSVKYSGTKDRRGVTCQRFSVHNGKVARVCALNNGLRGSVLGSFRYENSPLDLGDLQGNEFVIAIKNVRPRDAGADLAGLVRALFDSLRLRGFINYYGLQRFGTFSISTHVLGIHLLKDDWRGAAELILAEQDRVVPDSVDARRVWAATGDAAQAARLIPRRCTAELAILNLLAKELRGATGYSPNLYFRALMQIPRNLRLIYVHAYQSYVWNLVASKRIELFGLQVQAGDLVMAEAGALDGAVAPEMVDGVPFAEDVAGCLAPKARALTPEDVASGRYSIYDVVLPSPGYDVVYPANPQLMAVYEAAMAKDGLDPHKMARRVKEFSLAGSYRPLMGRAHDVSFDIVRYHDDTDALVRTDLEILTAAKAGQTLARVAGCAGPDAPRTAVVLRMRLGVSCYATMALREFMKTDTAGL</sequence>
<proteinExistence type="inferred from homology"/>
<dbReference type="GeneID" id="30031967"/>
<evidence type="ECO:0000256" key="4">
    <source>
        <dbReference type="SAM" id="Coils"/>
    </source>
</evidence>
<dbReference type="GO" id="GO:0000455">
    <property type="term" value="P:enzyme-directed rRNA pseudouridine synthesis"/>
    <property type="evidence" value="ECO:0007669"/>
    <property type="project" value="EnsemblFungi"/>
</dbReference>
<evidence type="ECO:0000256" key="2">
    <source>
        <dbReference type="ARBA" id="ARBA00022694"/>
    </source>
</evidence>
<keyword evidence="7" id="KW-1185">Reference proteome</keyword>
<dbReference type="GO" id="GO:0003723">
    <property type="term" value="F:RNA binding"/>
    <property type="evidence" value="ECO:0007669"/>
    <property type="project" value="InterPro"/>
</dbReference>
<evidence type="ECO:0000256" key="3">
    <source>
        <dbReference type="ARBA" id="ARBA00023235"/>
    </source>
</evidence>
<dbReference type="Pfam" id="PF01142">
    <property type="entry name" value="TruD"/>
    <property type="match status" value="1"/>
</dbReference>
<dbReference type="GO" id="GO:1990481">
    <property type="term" value="P:mRNA pseudouridine synthesis"/>
    <property type="evidence" value="ECO:0007669"/>
    <property type="project" value="EnsemblFungi"/>
</dbReference>
<organism evidence="6 7">
    <name type="scientific">Metschnikowia bicuspidata var. bicuspidata NRRL YB-4993</name>
    <dbReference type="NCBI Taxonomy" id="869754"/>
    <lineage>
        <taxon>Eukaryota</taxon>
        <taxon>Fungi</taxon>
        <taxon>Dikarya</taxon>
        <taxon>Ascomycota</taxon>
        <taxon>Saccharomycotina</taxon>
        <taxon>Pichiomycetes</taxon>
        <taxon>Metschnikowiaceae</taxon>
        <taxon>Metschnikowia</taxon>
    </lineage>
</organism>
<evidence type="ECO:0000259" key="5">
    <source>
        <dbReference type="PROSITE" id="PS50984"/>
    </source>
</evidence>
<reference evidence="6 7" key="1">
    <citation type="submission" date="2016-05" db="EMBL/GenBank/DDBJ databases">
        <title>Comparative genomics of biotechnologically important yeasts.</title>
        <authorList>
            <consortium name="DOE Joint Genome Institute"/>
            <person name="Riley R."/>
            <person name="Haridas S."/>
            <person name="Wolfe K.H."/>
            <person name="Lopes M.R."/>
            <person name="Hittinger C.T."/>
            <person name="Goker M."/>
            <person name="Salamov A."/>
            <person name="Wisecaver J."/>
            <person name="Long T.M."/>
            <person name="Aerts A.L."/>
            <person name="Barry K."/>
            <person name="Choi C."/>
            <person name="Clum A."/>
            <person name="Coughlan A.Y."/>
            <person name="Deshpande S."/>
            <person name="Douglass A.P."/>
            <person name="Hanson S.J."/>
            <person name="Klenk H.-P."/>
            <person name="LaButti K."/>
            <person name="Lapidus A."/>
            <person name="Lindquist E."/>
            <person name="Lipzen A."/>
            <person name="Meier-kolthoff J.P."/>
            <person name="Ohm R.A."/>
            <person name="Otillar R.P."/>
            <person name="Pangilinan J."/>
            <person name="Peng Y."/>
            <person name="Rokas A."/>
            <person name="Rosa C.A."/>
            <person name="Scheuner C."/>
            <person name="Sibirny A.A."/>
            <person name="Slot J.C."/>
            <person name="Stielow J.B."/>
            <person name="Sun H."/>
            <person name="Kurtzman C.P."/>
            <person name="Blackwell M."/>
            <person name="Grigoriev I.V."/>
            <person name="Jeffries T.W."/>
        </authorList>
    </citation>
    <scope>NUCLEOTIDE SEQUENCE [LARGE SCALE GENOMIC DNA]</scope>
    <source>
        <strain evidence="6 7">NRRL YB-4993</strain>
    </source>
</reference>
<feature type="coiled-coil region" evidence="4">
    <location>
        <begin position="103"/>
        <end position="138"/>
    </location>
</feature>
<dbReference type="InterPro" id="IPR011760">
    <property type="entry name" value="PsdUridine_synth_TruD_insert"/>
</dbReference>
<dbReference type="GO" id="GO:0005737">
    <property type="term" value="C:cytoplasm"/>
    <property type="evidence" value="ECO:0007669"/>
    <property type="project" value="EnsemblFungi"/>
</dbReference>
<dbReference type="InterPro" id="IPR020119">
    <property type="entry name" value="PsdUridine_synth_TruD_CS"/>
</dbReference>
<keyword evidence="2" id="KW-0819">tRNA processing</keyword>
<gene>
    <name evidence="6" type="ORF">METBIDRAFT_79039</name>
</gene>
<keyword evidence="3" id="KW-0413">Isomerase</keyword>
<dbReference type="GO" id="GO:0009982">
    <property type="term" value="F:pseudouridine synthase activity"/>
    <property type="evidence" value="ECO:0007669"/>
    <property type="project" value="EnsemblFungi"/>
</dbReference>
<dbReference type="PIRSF" id="PIRSF037016">
    <property type="entry name" value="Pseudouridin_synth_euk_prd"/>
    <property type="match status" value="1"/>
</dbReference>
<dbReference type="STRING" id="869754.A0A1A0H9S0"/>
<dbReference type="NCBIfam" id="TIGR00094">
    <property type="entry name" value="tRNA_TruD_broad"/>
    <property type="match status" value="1"/>
</dbReference>
<dbReference type="RefSeq" id="XP_018711283.1">
    <property type="nucleotide sequence ID" value="XM_018858991.1"/>
</dbReference>
<dbReference type="Gene3D" id="3.30.2350.20">
    <property type="entry name" value="TruD, catalytic domain"/>
    <property type="match status" value="2"/>
</dbReference>
<dbReference type="InterPro" id="IPR001656">
    <property type="entry name" value="PsdUridine_synth_TruD"/>
</dbReference>
<comment type="caution">
    <text evidence="6">The sequence shown here is derived from an EMBL/GenBank/DDBJ whole genome shotgun (WGS) entry which is preliminary data.</text>
</comment>
<dbReference type="OrthoDB" id="447290at2759"/>
<dbReference type="GO" id="GO:0031429">
    <property type="term" value="C:box H/ACA snoRNP complex"/>
    <property type="evidence" value="ECO:0007669"/>
    <property type="project" value="EnsemblFungi"/>
</dbReference>
<name>A0A1A0H9S0_9ASCO</name>
<dbReference type="Proteomes" id="UP000092555">
    <property type="component" value="Unassembled WGS sequence"/>
</dbReference>
<dbReference type="PANTHER" id="PTHR13326:SF21">
    <property type="entry name" value="PSEUDOURIDYLATE SYNTHASE PUS7L"/>
    <property type="match status" value="1"/>
</dbReference>
<protein>
    <submittedName>
        <fullName evidence="6">tRNA pseudouridine synthase D</fullName>
    </submittedName>
</protein>
<comment type="similarity">
    <text evidence="1">Belongs to the pseudouridine synthase TruD family.</text>
</comment>
<dbReference type="InterPro" id="IPR042214">
    <property type="entry name" value="TruD_catalytic"/>
</dbReference>
<evidence type="ECO:0000313" key="7">
    <source>
        <dbReference type="Proteomes" id="UP000092555"/>
    </source>
</evidence>
<dbReference type="GO" id="GO:0031120">
    <property type="term" value="P:snRNA pseudouridine synthesis"/>
    <property type="evidence" value="ECO:0007669"/>
    <property type="project" value="EnsemblFungi"/>
</dbReference>
<dbReference type="GO" id="GO:0031119">
    <property type="term" value="P:tRNA pseudouridine synthesis"/>
    <property type="evidence" value="ECO:0007669"/>
    <property type="project" value="EnsemblFungi"/>
</dbReference>
<dbReference type="AlphaFoldDB" id="A0A1A0H9S0"/>
<dbReference type="SUPFAM" id="SSF55120">
    <property type="entry name" value="Pseudouridine synthase"/>
    <property type="match status" value="1"/>
</dbReference>
<dbReference type="PROSITE" id="PS01268">
    <property type="entry name" value="UPF0024"/>
    <property type="match status" value="1"/>
</dbReference>
<evidence type="ECO:0000313" key="6">
    <source>
        <dbReference type="EMBL" id="OBA20761.1"/>
    </source>
</evidence>